<gene>
    <name evidence="3" type="ORF">N5D93_07950</name>
</gene>
<dbReference type="RefSeq" id="WP_279994626.1">
    <property type="nucleotide sequence ID" value="NZ_JAOCDZ010000004.1"/>
</dbReference>
<dbReference type="Pfam" id="PF01381">
    <property type="entry name" value="HTH_3"/>
    <property type="match status" value="1"/>
</dbReference>
<feature type="domain" description="HTH cro/C1-type" evidence="2">
    <location>
        <begin position="16"/>
        <end position="70"/>
    </location>
</feature>
<dbReference type="SUPFAM" id="SSF47413">
    <property type="entry name" value="lambda repressor-like DNA-binding domains"/>
    <property type="match status" value="1"/>
</dbReference>
<dbReference type="SMART" id="SM00530">
    <property type="entry name" value="HTH_XRE"/>
    <property type="match status" value="1"/>
</dbReference>
<dbReference type="GO" id="GO:0005829">
    <property type="term" value="C:cytosol"/>
    <property type="evidence" value="ECO:0007669"/>
    <property type="project" value="TreeGrafter"/>
</dbReference>
<organism evidence="3 4">
    <name type="scientific">Achromobacter spanius</name>
    <dbReference type="NCBI Taxonomy" id="217203"/>
    <lineage>
        <taxon>Bacteria</taxon>
        <taxon>Pseudomonadati</taxon>
        <taxon>Pseudomonadota</taxon>
        <taxon>Betaproteobacteria</taxon>
        <taxon>Burkholderiales</taxon>
        <taxon>Alcaligenaceae</taxon>
        <taxon>Achromobacter</taxon>
    </lineage>
</organism>
<dbReference type="PANTHER" id="PTHR46797">
    <property type="entry name" value="HTH-TYPE TRANSCRIPTIONAL REGULATOR"/>
    <property type="match status" value="1"/>
</dbReference>
<dbReference type="PROSITE" id="PS50943">
    <property type="entry name" value="HTH_CROC1"/>
    <property type="match status" value="1"/>
</dbReference>
<dbReference type="EMBL" id="JAOCDZ010000004">
    <property type="protein sequence ID" value="MDH0735738.1"/>
    <property type="molecule type" value="Genomic_DNA"/>
</dbReference>
<proteinExistence type="predicted"/>
<dbReference type="CDD" id="cd00093">
    <property type="entry name" value="HTH_XRE"/>
    <property type="match status" value="1"/>
</dbReference>
<evidence type="ECO:0000259" key="2">
    <source>
        <dbReference type="PROSITE" id="PS50943"/>
    </source>
</evidence>
<keyword evidence="1" id="KW-0238">DNA-binding</keyword>
<dbReference type="PANTHER" id="PTHR46797:SF24">
    <property type="entry name" value="DNA-BINDING PHAGE PROTEIN"/>
    <property type="match status" value="1"/>
</dbReference>
<sequence>MTDSPDTQRSAIAERLREARKAAGLSQGQVAKVLQMHRPTISEIEAGNRRVSAEELVKFAETYDVTVSWLLGETAEQLEMNDPRLQLAARELSKLKPDDLDRLLRLLASMRSSDAEEGGGSK</sequence>
<dbReference type="Gene3D" id="1.10.260.40">
    <property type="entry name" value="lambda repressor-like DNA-binding domains"/>
    <property type="match status" value="1"/>
</dbReference>
<dbReference type="InterPro" id="IPR010982">
    <property type="entry name" value="Lambda_DNA-bd_dom_sf"/>
</dbReference>
<name>A0AA42IYU5_9BURK</name>
<comment type="caution">
    <text evidence="3">The sequence shown here is derived from an EMBL/GenBank/DDBJ whole genome shotgun (WGS) entry which is preliminary data.</text>
</comment>
<evidence type="ECO:0000313" key="3">
    <source>
        <dbReference type="EMBL" id="MDH0735738.1"/>
    </source>
</evidence>
<evidence type="ECO:0000256" key="1">
    <source>
        <dbReference type="ARBA" id="ARBA00023125"/>
    </source>
</evidence>
<dbReference type="GO" id="GO:0003677">
    <property type="term" value="F:DNA binding"/>
    <property type="evidence" value="ECO:0007669"/>
    <property type="project" value="UniProtKB-KW"/>
</dbReference>
<reference evidence="3" key="1">
    <citation type="submission" date="2022-09" db="EMBL/GenBank/DDBJ databases">
        <title>Intensive care unit water sources are persistently colonized with multi-drug resistant bacteria and are the site of extensive horizontal gene transfer of antibiotic resistance genes.</title>
        <authorList>
            <person name="Diorio-Toth L."/>
        </authorList>
    </citation>
    <scope>NUCLEOTIDE SEQUENCE</scope>
    <source>
        <strain evidence="3">GD03843</strain>
    </source>
</reference>
<dbReference type="AlphaFoldDB" id="A0AA42IYU5"/>
<dbReference type="InterPro" id="IPR050807">
    <property type="entry name" value="TransReg_Diox_bact_type"/>
</dbReference>
<protein>
    <submittedName>
        <fullName evidence="3">Helix-turn-helix domain-containing protein</fullName>
    </submittedName>
</protein>
<dbReference type="InterPro" id="IPR001387">
    <property type="entry name" value="Cro/C1-type_HTH"/>
</dbReference>
<evidence type="ECO:0000313" key="4">
    <source>
        <dbReference type="Proteomes" id="UP001161094"/>
    </source>
</evidence>
<dbReference type="GO" id="GO:0003700">
    <property type="term" value="F:DNA-binding transcription factor activity"/>
    <property type="evidence" value="ECO:0007669"/>
    <property type="project" value="TreeGrafter"/>
</dbReference>
<dbReference type="Proteomes" id="UP001161094">
    <property type="component" value="Unassembled WGS sequence"/>
</dbReference>
<accession>A0AA42IYU5</accession>